<sequence length="32" mass="3455">MDGLFYSFGFSGTGFQVWPGVGEALAELVTDR</sequence>
<proteinExistence type="predicted"/>
<dbReference type="Proteomes" id="UP000055019">
    <property type="component" value="Unassembled WGS sequence"/>
</dbReference>
<reference evidence="1" key="1">
    <citation type="submission" date="2016-01" db="EMBL/GenBank/DDBJ databases">
        <authorList>
            <person name="Peeters C."/>
        </authorList>
    </citation>
    <scope>NUCLEOTIDE SEQUENCE [LARGE SCALE GENOMIC DNA]</scope>
    <source>
        <strain evidence="1">LMG 29317</strain>
    </source>
</reference>
<accession>A0A158J314</accession>
<evidence type="ECO:0000313" key="1">
    <source>
        <dbReference type="EMBL" id="SAL63332.1"/>
    </source>
</evidence>
<dbReference type="AlphaFoldDB" id="A0A158J314"/>
<dbReference type="Gene3D" id="3.50.50.60">
    <property type="entry name" value="FAD/NAD(P)-binding domain"/>
    <property type="match status" value="1"/>
</dbReference>
<keyword evidence="2" id="KW-1185">Reference proteome</keyword>
<organism evidence="1 2">
    <name type="scientific">Caballeronia arvi</name>
    <dbReference type="NCBI Taxonomy" id="1777135"/>
    <lineage>
        <taxon>Bacteria</taxon>
        <taxon>Pseudomonadati</taxon>
        <taxon>Pseudomonadota</taxon>
        <taxon>Betaproteobacteria</taxon>
        <taxon>Burkholderiales</taxon>
        <taxon>Burkholderiaceae</taxon>
        <taxon>Caballeronia</taxon>
    </lineage>
</organism>
<name>A0A158J314_9BURK</name>
<dbReference type="InterPro" id="IPR036188">
    <property type="entry name" value="FAD/NAD-bd_sf"/>
</dbReference>
<evidence type="ECO:0008006" key="3">
    <source>
        <dbReference type="Google" id="ProtNLM"/>
    </source>
</evidence>
<evidence type="ECO:0000313" key="2">
    <source>
        <dbReference type="Proteomes" id="UP000055019"/>
    </source>
</evidence>
<protein>
    <recommendedName>
        <fullName evidence="3">FAD dependent oxidoreductase</fullName>
    </recommendedName>
</protein>
<dbReference type="EMBL" id="FCOM02000012">
    <property type="protein sequence ID" value="SAL63332.1"/>
    <property type="molecule type" value="Genomic_DNA"/>
</dbReference>
<gene>
    <name evidence="1" type="ORF">AWB74_03341</name>
</gene>
<comment type="caution">
    <text evidence="1">The sequence shown here is derived from an EMBL/GenBank/DDBJ whole genome shotgun (WGS) entry which is preliminary data.</text>
</comment>